<feature type="compositionally biased region" description="Polar residues" evidence="1">
    <location>
        <begin position="16"/>
        <end position="43"/>
    </location>
</feature>
<evidence type="ECO:0000256" key="1">
    <source>
        <dbReference type="SAM" id="MobiDB-lite"/>
    </source>
</evidence>
<dbReference type="AlphaFoldDB" id="A0A9D4BMF1"/>
<keyword evidence="3" id="KW-1185">Reference proteome</keyword>
<comment type="caution">
    <text evidence="2">The sequence shown here is derived from an EMBL/GenBank/DDBJ whole genome shotgun (WGS) entry which is preliminary data.</text>
</comment>
<reference evidence="2" key="2">
    <citation type="submission" date="2020-11" db="EMBL/GenBank/DDBJ databases">
        <authorList>
            <person name="McCartney M.A."/>
            <person name="Auch B."/>
            <person name="Kono T."/>
            <person name="Mallez S."/>
            <person name="Becker A."/>
            <person name="Gohl D.M."/>
            <person name="Silverstein K.A.T."/>
            <person name="Koren S."/>
            <person name="Bechman K.B."/>
            <person name="Herman A."/>
            <person name="Abrahante J.E."/>
            <person name="Garbe J."/>
        </authorList>
    </citation>
    <scope>NUCLEOTIDE SEQUENCE</scope>
    <source>
        <strain evidence="2">Duluth1</strain>
        <tissue evidence="2">Whole animal</tissue>
    </source>
</reference>
<name>A0A9D4BMF1_DREPO</name>
<reference evidence="2" key="1">
    <citation type="journal article" date="2019" name="bioRxiv">
        <title>The Genome of the Zebra Mussel, Dreissena polymorpha: A Resource for Invasive Species Research.</title>
        <authorList>
            <person name="McCartney M.A."/>
            <person name="Auch B."/>
            <person name="Kono T."/>
            <person name="Mallez S."/>
            <person name="Zhang Y."/>
            <person name="Obille A."/>
            <person name="Becker A."/>
            <person name="Abrahante J.E."/>
            <person name="Garbe J."/>
            <person name="Badalamenti J.P."/>
            <person name="Herman A."/>
            <person name="Mangelson H."/>
            <person name="Liachko I."/>
            <person name="Sullivan S."/>
            <person name="Sone E.D."/>
            <person name="Koren S."/>
            <person name="Silverstein K.A.T."/>
            <person name="Beckman K.B."/>
            <person name="Gohl D.M."/>
        </authorList>
    </citation>
    <scope>NUCLEOTIDE SEQUENCE</scope>
    <source>
        <strain evidence="2">Duluth1</strain>
        <tissue evidence="2">Whole animal</tissue>
    </source>
</reference>
<proteinExistence type="predicted"/>
<feature type="region of interest" description="Disordered" evidence="1">
    <location>
        <begin position="1"/>
        <end position="57"/>
    </location>
</feature>
<evidence type="ECO:0000313" key="2">
    <source>
        <dbReference type="EMBL" id="KAH3709231.1"/>
    </source>
</evidence>
<evidence type="ECO:0000313" key="3">
    <source>
        <dbReference type="Proteomes" id="UP000828390"/>
    </source>
</evidence>
<organism evidence="2 3">
    <name type="scientific">Dreissena polymorpha</name>
    <name type="common">Zebra mussel</name>
    <name type="synonym">Mytilus polymorpha</name>
    <dbReference type="NCBI Taxonomy" id="45954"/>
    <lineage>
        <taxon>Eukaryota</taxon>
        <taxon>Metazoa</taxon>
        <taxon>Spiralia</taxon>
        <taxon>Lophotrochozoa</taxon>
        <taxon>Mollusca</taxon>
        <taxon>Bivalvia</taxon>
        <taxon>Autobranchia</taxon>
        <taxon>Heteroconchia</taxon>
        <taxon>Euheterodonta</taxon>
        <taxon>Imparidentia</taxon>
        <taxon>Neoheterodontei</taxon>
        <taxon>Myida</taxon>
        <taxon>Dreissenoidea</taxon>
        <taxon>Dreissenidae</taxon>
        <taxon>Dreissena</taxon>
    </lineage>
</organism>
<dbReference type="EMBL" id="JAIWYP010000014">
    <property type="protein sequence ID" value="KAH3709231.1"/>
    <property type="molecule type" value="Genomic_DNA"/>
</dbReference>
<accession>A0A9D4BMF1</accession>
<dbReference type="Proteomes" id="UP000828390">
    <property type="component" value="Unassembled WGS sequence"/>
</dbReference>
<sequence length="90" mass="9811">MESRGTPMPARRAPPRSTSNESSVMEQNDGSQSDSAVSNSITEGRSKRRPSISHKMATFVGLRRRSSSATQLGTGKFSCVPGKCVLSHWW</sequence>
<gene>
    <name evidence="2" type="ORF">DPMN_068693</name>
</gene>
<protein>
    <submittedName>
        <fullName evidence="2">Uncharacterized protein</fullName>
    </submittedName>
</protein>